<dbReference type="PANTHER" id="PTHR37841:SF1">
    <property type="entry name" value="DUF3298 DOMAIN-CONTAINING PROTEIN"/>
    <property type="match status" value="1"/>
</dbReference>
<feature type="signal peptide" evidence="1">
    <location>
        <begin position="1"/>
        <end position="19"/>
    </location>
</feature>
<feature type="chain" id="PRO_5018772520" evidence="1">
    <location>
        <begin position="20"/>
        <end position="1081"/>
    </location>
</feature>
<dbReference type="EMBL" id="CP034562">
    <property type="protein sequence ID" value="AZQ61096.1"/>
    <property type="molecule type" value="Genomic_DNA"/>
</dbReference>
<dbReference type="Pfam" id="PF14903">
    <property type="entry name" value="WG_beta_rep"/>
    <property type="match status" value="11"/>
</dbReference>
<proteinExistence type="predicted"/>
<dbReference type="Proteomes" id="UP000267268">
    <property type="component" value="Chromosome 1"/>
</dbReference>
<keyword evidence="1" id="KW-0732">Signal</keyword>
<dbReference type="RefSeq" id="WP_126611189.1">
    <property type="nucleotide sequence ID" value="NZ_CP034562.1"/>
</dbReference>
<evidence type="ECO:0000313" key="3">
    <source>
        <dbReference type="Proteomes" id="UP000267268"/>
    </source>
</evidence>
<dbReference type="OrthoDB" id="2485468at2"/>
<accession>A0A3Q9FLR7</accession>
<dbReference type="KEGG" id="fll:EI427_02345"/>
<gene>
    <name evidence="2" type="ORF">EI427_02345</name>
</gene>
<organism evidence="2 3">
    <name type="scientific">Flammeovirga pectinis</name>
    <dbReference type="NCBI Taxonomy" id="2494373"/>
    <lineage>
        <taxon>Bacteria</taxon>
        <taxon>Pseudomonadati</taxon>
        <taxon>Bacteroidota</taxon>
        <taxon>Cytophagia</taxon>
        <taxon>Cytophagales</taxon>
        <taxon>Flammeovirgaceae</taxon>
        <taxon>Flammeovirga</taxon>
    </lineage>
</organism>
<name>A0A3Q9FLR7_9BACT</name>
<reference evidence="2 3" key="1">
    <citation type="submission" date="2018-12" db="EMBL/GenBank/DDBJ databases">
        <title>Flammeovirga pectinis sp. nov., isolated from the gut of the Korean scallop, Patinopecten yessoensis.</title>
        <authorList>
            <person name="Bae J.-W."/>
            <person name="Jeong Y.-S."/>
            <person name="Kang W."/>
        </authorList>
    </citation>
    <scope>NUCLEOTIDE SEQUENCE [LARGE SCALE GENOMIC DNA]</scope>
    <source>
        <strain evidence="2 3">L12M1</strain>
    </source>
</reference>
<evidence type="ECO:0000313" key="2">
    <source>
        <dbReference type="EMBL" id="AZQ61096.1"/>
    </source>
</evidence>
<dbReference type="PANTHER" id="PTHR37841">
    <property type="entry name" value="GLR2918 PROTEIN"/>
    <property type="match status" value="1"/>
</dbReference>
<sequence length="1081" mass="122309">MSKKFLTILFYLIPFFSFSQTIYPVCKDGKWGGTSGTEVIIPIEYQFITPLSNGTYFRVGQNNKIGVINTTGKIILPIAYDRVEFIKDDTFVGWNNTDCFLIDNNNTHLSKPYSNLAPFANLIKSYSGDQLGIIDINGKELITPKFDDITLTETSIFITSKGNFKGFLNSNCEEQVTPNYQKIDIIESNLLIATIKGSPALDYIVIDSVGTITSKKTFNSLKDFKRFQIQNILKYQCLEVKKGNYKTPQWVDVLNDYYLVAPTGKVLLNGLSFFYIKENNSKNIVIGRREEKDGTLNYYLIDQQKGTILFKDHFKDIVLEDFSHSNWARISIDTLWDNLININGAIKRQITDEANQYSIETIGNFYDNVAYFKSKDGFYGFIDENAEIITAPIYTLASDFNNGYAIVKKFDKFGLVYTDGTIQIPIEYDGIGYNKGGWLKIKEGEGSIGKWGIIDITGKEIIPTIYDEIQIDATGANIKSKGRWGRYSKTNKWSFTPKLNVNILEPFENGIAKIKRKQIIDPIDRKTITGYKYVGYIKEDGTVLIPPVYTDIIGFERAWKDKEGLALIEKRSSSGFVNYNGEIALTPEYIQSSGFPEVWTIHKGIAKARTIEGKQTFIDYNGKEVIQPEFDFIADNFQEIWMDSSGVAIAELDNKKGLIDYEGKRACPLIYDQLFAVNDKQFVAKKDNKWGLINYKGDTLISFKYNNSAPIHQTQYIKFIKDSTVVYSINKDGQWSVKNTTTPLNSNRIEKMNTTEFKNYKFHFIGNNYAIVSKKGDSKLQGVINEKGKVIVKLNFKKIKPFENGLAVAQKNGKTAKDRKYGFIDKSGKWVIAPTYNIAKSFSNEIAPVCIKNKWGYINQKGELIIPIQFNSATSFKGDYATVNTSSIINTKGEILGKLSAGEELFMSDTSGCIIKGIGYMQHTSHSGVALYSKKFDEVTPFNSAGIAFVKTGEVWELTRKINDSSIKKRFSRLQMEIYLEKYGAHRKVVSLTGDVAKDLEFEKVINGTWRMIGKDGQPLNTVNFTRVSHNQEVFNVTISNLEHIINEKNSIVNDNYFLGTLKAANDKVILFESGNTLLVD</sequence>
<dbReference type="InterPro" id="IPR032774">
    <property type="entry name" value="WG_beta_rep"/>
</dbReference>
<dbReference type="AlphaFoldDB" id="A0A3Q9FLR7"/>
<keyword evidence="3" id="KW-1185">Reference proteome</keyword>
<evidence type="ECO:0000256" key="1">
    <source>
        <dbReference type="SAM" id="SignalP"/>
    </source>
</evidence>
<protein>
    <submittedName>
        <fullName evidence="2">WG repeat-containing protein</fullName>
    </submittedName>
</protein>